<accession>A0A6S6P7F5</accession>
<dbReference type="Proteomes" id="UP000515734">
    <property type="component" value="Chromosome"/>
</dbReference>
<proteinExistence type="predicted"/>
<organism evidence="2 3">
    <name type="scientific">Mycolicibacterium litorale</name>
    <dbReference type="NCBI Taxonomy" id="758802"/>
    <lineage>
        <taxon>Bacteria</taxon>
        <taxon>Bacillati</taxon>
        <taxon>Actinomycetota</taxon>
        <taxon>Actinomycetes</taxon>
        <taxon>Mycobacteriales</taxon>
        <taxon>Mycobacteriaceae</taxon>
        <taxon>Mycolicibacterium</taxon>
    </lineage>
</organism>
<dbReference type="EMBL" id="AP023287">
    <property type="protein sequence ID" value="BCI53357.1"/>
    <property type="molecule type" value="Genomic_DNA"/>
</dbReference>
<dbReference type="PANTHER" id="PTHR43072:SF8">
    <property type="entry name" value="ACYLTRANSFERASE FABY-RELATED"/>
    <property type="match status" value="1"/>
</dbReference>
<sequence length="171" mass="18607">MTVRDAEARDLTEIGRIYAYHVTTGVATFEVTPPDAGEWHRRWTSARANGLPFLVVERDGGVAGYAYCSPWKPRPAYRHTVENSIYLAPEAIGLGLGGRLLDVLLERCVAAGLREVIAVVVDADAAGSLALHRKRGFSDAGRLTRVGFKHGRWLDTLLLQRSLAPANPSSA</sequence>
<feature type="domain" description="N-acetyltransferase" evidence="1">
    <location>
        <begin position="1"/>
        <end position="164"/>
    </location>
</feature>
<dbReference type="AlphaFoldDB" id="A0A6S6P7F5"/>
<evidence type="ECO:0000313" key="3">
    <source>
        <dbReference type="Proteomes" id="UP000515734"/>
    </source>
</evidence>
<dbReference type="InterPro" id="IPR016181">
    <property type="entry name" value="Acyl_CoA_acyltransferase"/>
</dbReference>
<dbReference type="RefSeq" id="WP_185296049.1">
    <property type="nucleotide sequence ID" value="NZ_AP023287.1"/>
</dbReference>
<dbReference type="PANTHER" id="PTHR43072">
    <property type="entry name" value="N-ACETYLTRANSFERASE"/>
    <property type="match status" value="1"/>
</dbReference>
<protein>
    <submittedName>
        <fullName evidence="2">Phosphinothricin N-acetyltransferase</fullName>
    </submittedName>
</protein>
<dbReference type="Pfam" id="PF00583">
    <property type="entry name" value="Acetyltransf_1"/>
    <property type="match status" value="1"/>
</dbReference>
<name>A0A6S6P7F5_9MYCO</name>
<dbReference type="SUPFAM" id="SSF55729">
    <property type="entry name" value="Acyl-CoA N-acyltransferases (Nat)"/>
    <property type="match status" value="1"/>
</dbReference>
<dbReference type="Gene3D" id="3.40.630.30">
    <property type="match status" value="1"/>
</dbReference>
<keyword evidence="2" id="KW-0808">Transferase</keyword>
<reference evidence="2 3" key="1">
    <citation type="submission" date="2020-07" db="EMBL/GenBank/DDBJ databases">
        <title>Complete genome sequence of Mycolicibacterium litorale like strain isolated from cardiac implantable electronic device infection.</title>
        <authorList>
            <person name="Fukano H."/>
            <person name="Miyama H."/>
            <person name="Hoshino Y."/>
        </authorList>
    </citation>
    <scope>NUCLEOTIDE SEQUENCE [LARGE SCALE GENOMIC DNA]</scope>
    <source>
        <strain evidence="2 3">NIIDNTM18</strain>
    </source>
</reference>
<dbReference type="InterPro" id="IPR000182">
    <property type="entry name" value="GNAT_dom"/>
</dbReference>
<gene>
    <name evidence="2" type="ORF">NIIDNTM18_26350</name>
</gene>
<evidence type="ECO:0000259" key="1">
    <source>
        <dbReference type="PROSITE" id="PS51186"/>
    </source>
</evidence>
<evidence type="ECO:0000313" key="2">
    <source>
        <dbReference type="EMBL" id="BCI53357.1"/>
    </source>
</evidence>
<dbReference type="GO" id="GO:0016747">
    <property type="term" value="F:acyltransferase activity, transferring groups other than amino-acyl groups"/>
    <property type="evidence" value="ECO:0007669"/>
    <property type="project" value="InterPro"/>
</dbReference>
<dbReference type="PROSITE" id="PS51186">
    <property type="entry name" value="GNAT"/>
    <property type="match status" value="1"/>
</dbReference>